<evidence type="ECO:0000313" key="3">
    <source>
        <dbReference type="Proteomes" id="UP000446768"/>
    </source>
</evidence>
<keyword evidence="1" id="KW-0732">Signal</keyword>
<gene>
    <name evidence="2" type="ORF">GJ700_05755</name>
</gene>
<dbReference type="Proteomes" id="UP000446768">
    <property type="component" value="Unassembled WGS sequence"/>
</dbReference>
<feature type="chain" id="PRO_5031077913" description="DUF3558 domain-containing protein" evidence="1">
    <location>
        <begin position="22"/>
        <end position="169"/>
    </location>
</feature>
<evidence type="ECO:0000256" key="1">
    <source>
        <dbReference type="SAM" id="SignalP"/>
    </source>
</evidence>
<dbReference type="AlphaFoldDB" id="A0A7X2LRW1"/>
<evidence type="ECO:0000313" key="2">
    <source>
        <dbReference type="EMBL" id="MRV71223.1"/>
    </source>
</evidence>
<accession>A0A7X2LRW1</accession>
<name>A0A7X2LRW1_9BURK</name>
<sequence>MRVQLLALTLASSLSSPMAFAESAGAPCNVMDQQALDAFNLGDYKMTAEQSTTEHKKIPEGPSDLPTQITYTCTYTPKDGLSPSLTVTTAASPHSAHITKPACSDQLLVAANDKMIPGGMAMTMCSTTAKNNFLTFILMTNASSADAMKSALPAQVERLVNDLATANQH</sequence>
<proteinExistence type="predicted"/>
<reference evidence="2 3" key="1">
    <citation type="submission" date="2019-11" db="EMBL/GenBank/DDBJ databases">
        <title>Novel species isolated from a subtropical stream in China.</title>
        <authorList>
            <person name="Lu H."/>
        </authorList>
    </citation>
    <scope>NUCLEOTIDE SEQUENCE [LARGE SCALE GENOMIC DNA]</scope>
    <source>
        <strain evidence="2 3">FT92W</strain>
    </source>
</reference>
<comment type="caution">
    <text evidence="2">The sequence shown here is derived from an EMBL/GenBank/DDBJ whole genome shotgun (WGS) entry which is preliminary data.</text>
</comment>
<evidence type="ECO:0008006" key="4">
    <source>
        <dbReference type="Google" id="ProtNLM"/>
    </source>
</evidence>
<dbReference type="EMBL" id="WKJJ01000003">
    <property type="protein sequence ID" value="MRV71223.1"/>
    <property type="molecule type" value="Genomic_DNA"/>
</dbReference>
<organism evidence="2 3">
    <name type="scientific">Pseudoduganella rivuli</name>
    <dbReference type="NCBI Taxonomy" id="2666085"/>
    <lineage>
        <taxon>Bacteria</taxon>
        <taxon>Pseudomonadati</taxon>
        <taxon>Pseudomonadota</taxon>
        <taxon>Betaproteobacteria</taxon>
        <taxon>Burkholderiales</taxon>
        <taxon>Oxalobacteraceae</taxon>
        <taxon>Telluria group</taxon>
        <taxon>Pseudoduganella</taxon>
    </lineage>
</organism>
<feature type="signal peptide" evidence="1">
    <location>
        <begin position="1"/>
        <end position="21"/>
    </location>
</feature>
<dbReference type="RefSeq" id="WP_154371705.1">
    <property type="nucleotide sequence ID" value="NZ_WKJJ01000003.1"/>
</dbReference>
<keyword evidence="3" id="KW-1185">Reference proteome</keyword>
<protein>
    <recommendedName>
        <fullName evidence="4">DUF3558 domain-containing protein</fullName>
    </recommendedName>
</protein>